<feature type="compositionally biased region" description="Polar residues" evidence="1">
    <location>
        <begin position="378"/>
        <end position="387"/>
    </location>
</feature>
<evidence type="ECO:0000313" key="5">
    <source>
        <dbReference type="Proteomes" id="UP000694523"/>
    </source>
</evidence>
<dbReference type="AlphaFoldDB" id="A0A8C6T036"/>
<feature type="region of interest" description="Disordered" evidence="1">
    <location>
        <begin position="374"/>
        <end position="424"/>
    </location>
</feature>
<feature type="compositionally biased region" description="Basic and acidic residues" evidence="1">
    <location>
        <begin position="407"/>
        <end position="424"/>
    </location>
</feature>
<name>A0A8C6T036_9GOBI</name>
<feature type="transmembrane region" description="Helical" evidence="2">
    <location>
        <begin position="231"/>
        <end position="252"/>
    </location>
</feature>
<accession>A0A8C6T036</accession>
<evidence type="ECO:0000256" key="1">
    <source>
        <dbReference type="SAM" id="MobiDB-lite"/>
    </source>
</evidence>
<feature type="region of interest" description="Disordered" evidence="1">
    <location>
        <begin position="204"/>
        <end position="224"/>
    </location>
</feature>
<sequence length="457" mass="49344">MLFYILLTLLLPLTTSEVSTVQPSIDHKTTLQPNQKTPEATLDSPNQNYAVTIAPTTAKALAIVTPMGTTPQTSITQNQTIANLETTITYVTKDVQTSPSNEMSTSPVGGNDSLQSHDLGNTSKVVVPTERATTTRVVPTAKLSATTQIVPSVQSTMNLIKTTKLAKTINFIPKLGGFGDEINVQETTRKVAETTRKIPPPVVTKRHATSNKNQEEETGGEAEKRMQNGKIVAGLIGGALLAMIVGFLVILYKRQKLKQHQISTTEWAGPTPFLEPGGGDGDNGHVTLRSASRISLTSFLPQRLSKRLSLLAESAEEMQDMQEMTAGTTFVASGERIGTKSDQTIEKAVKDTNENDSEGSGKTEELVLVDEMKENEGETNNGKQNGQAIMKDGENGLSENAATQPASKEDLPMESNHEKEQIEKDCADKVIDRVSINSENIILIEPFSVANVNAGRM</sequence>
<dbReference type="CDD" id="cd12087">
    <property type="entry name" value="TM_EGFR-like"/>
    <property type="match status" value="1"/>
</dbReference>
<feature type="compositionally biased region" description="Polar residues" evidence="1">
    <location>
        <begin position="397"/>
        <end position="406"/>
    </location>
</feature>
<dbReference type="Ensembl" id="ENSNMLT00000014365.1">
    <property type="protein sequence ID" value="ENSNMLP00000012729.1"/>
    <property type="gene ID" value="ENSNMLG00000008634.1"/>
</dbReference>
<keyword evidence="2" id="KW-1133">Transmembrane helix</keyword>
<dbReference type="Proteomes" id="UP000694523">
    <property type="component" value="Unplaced"/>
</dbReference>
<proteinExistence type="predicted"/>
<reference evidence="4" key="1">
    <citation type="submission" date="2025-08" db="UniProtKB">
        <authorList>
            <consortium name="Ensembl"/>
        </authorList>
    </citation>
    <scope>IDENTIFICATION</scope>
</reference>
<feature type="signal peptide" evidence="3">
    <location>
        <begin position="1"/>
        <end position="16"/>
    </location>
</feature>
<reference evidence="4" key="2">
    <citation type="submission" date="2025-09" db="UniProtKB">
        <authorList>
            <consortium name="Ensembl"/>
        </authorList>
    </citation>
    <scope>IDENTIFICATION</scope>
</reference>
<keyword evidence="3" id="KW-0732">Signal</keyword>
<feature type="region of interest" description="Disordered" evidence="1">
    <location>
        <begin position="96"/>
        <end position="118"/>
    </location>
</feature>
<feature type="region of interest" description="Disordered" evidence="1">
    <location>
        <begin position="25"/>
        <end position="47"/>
    </location>
</feature>
<keyword evidence="5" id="KW-1185">Reference proteome</keyword>
<evidence type="ECO:0000256" key="2">
    <source>
        <dbReference type="SAM" id="Phobius"/>
    </source>
</evidence>
<organism evidence="4 5">
    <name type="scientific">Neogobius melanostomus</name>
    <name type="common">round goby</name>
    <dbReference type="NCBI Taxonomy" id="47308"/>
    <lineage>
        <taxon>Eukaryota</taxon>
        <taxon>Metazoa</taxon>
        <taxon>Chordata</taxon>
        <taxon>Craniata</taxon>
        <taxon>Vertebrata</taxon>
        <taxon>Euteleostomi</taxon>
        <taxon>Actinopterygii</taxon>
        <taxon>Neopterygii</taxon>
        <taxon>Teleostei</taxon>
        <taxon>Neoteleostei</taxon>
        <taxon>Acanthomorphata</taxon>
        <taxon>Gobiaria</taxon>
        <taxon>Gobiiformes</taxon>
        <taxon>Gobioidei</taxon>
        <taxon>Gobiidae</taxon>
        <taxon>Benthophilinae</taxon>
        <taxon>Neogobiini</taxon>
        <taxon>Neogobius</taxon>
    </lineage>
</organism>
<feature type="chain" id="PRO_5034035565" evidence="3">
    <location>
        <begin position="17"/>
        <end position="457"/>
    </location>
</feature>
<evidence type="ECO:0000256" key="3">
    <source>
        <dbReference type="SAM" id="SignalP"/>
    </source>
</evidence>
<keyword evidence="2" id="KW-0812">Transmembrane</keyword>
<protein>
    <submittedName>
        <fullName evidence="4">Uncharacterized protein</fullName>
    </submittedName>
</protein>
<evidence type="ECO:0000313" key="4">
    <source>
        <dbReference type="Ensembl" id="ENSNMLP00000012729.1"/>
    </source>
</evidence>
<keyword evidence="2" id="KW-0472">Membrane</keyword>
<feature type="compositionally biased region" description="Polar residues" evidence="1">
    <location>
        <begin position="30"/>
        <end position="47"/>
    </location>
</feature>